<feature type="transmembrane region" description="Helical" evidence="1">
    <location>
        <begin position="51"/>
        <end position="71"/>
    </location>
</feature>
<dbReference type="EMBL" id="FQUG01000004">
    <property type="protein sequence ID" value="SHE76098.1"/>
    <property type="molecule type" value="Genomic_DNA"/>
</dbReference>
<evidence type="ECO:0000313" key="3">
    <source>
        <dbReference type="Proteomes" id="UP000184404"/>
    </source>
</evidence>
<reference evidence="2 3" key="1">
    <citation type="submission" date="2016-11" db="EMBL/GenBank/DDBJ databases">
        <authorList>
            <person name="Jaros S."/>
            <person name="Januszkiewicz K."/>
            <person name="Wedrychowicz H."/>
        </authorList>
    </citation>
    <scope>NUCLEOTIDE SEQUENCE [LARGE SCALE GENOMIC DNA]</scope>
    <source>
        <strain evidence="2 3">DSM 10502</strain>
    </source>
</reference>
<gene>
    <name evidence="2" type="ORF">SAMN02745190_01095</name>
</gene>
<evidence type="ECO:0000313" key="2">
    <source>
        <dbReference type="EMBL" id="SHE76098.1"/>
    </source>
</evidence>
<sequence>MGYFNRFLLFIYSLAIAAVSLGIVALCLHVLPMNEILNEIKFALSRWETIAAAVFVFFFSVHILGCALSSGSSEGSTRGEMLLLSGVTGAVSVSVEAARSLVEKTALSVSGVRSVKSKVWAKKTQDDMSELDVRLKLAVGQENKATEIADEVRQSIIDNVEKVLGLKTCNIELEISEFVKGAPSKGPRVV</sequence>
<keyword evidence="1" id="KW-1133">Transmembrane helix</keyword>
<dbReference type="AlphaFoldDB" id="A0A1M4W4D6"/>
<name>A0A1M4W4D6_9FIRM</name>
<keyword evidence="1" id="KW-0812">Transmembrane</keyword>
<dbReference type="Proteomes" id="UP000184404">
    <property type="component" value="Unassembled WGS sequence"/>
</dbReference>
<evidence type="ECO:0000256" key="1">
    <source>
        <dbReference type="SAM" id="Phobius"/>
    </source>
</evidence>
<accession>A0A1M4W4D6</accession>
<keyword evidence="1" id="KW-0472">Membrane</keyword>
<protein>
    <recommendedName>
        <fullName evidence="4">Asp23 family, cell envelope-related function</fullName>
    </recommendedName>
</protein>
<dbReference type="OrthoDB" id="1665551at2"/>
<feature type="transmembrane region" description="Helical" evidence="1">
    <location>
        <begin position="7"/>
        <end position="31"/>
    </location>
</feature>
<dbReference type="STRING" id="1123243.SAMN02745190_01095"/>
<dbReference type="RefSeq" id="WP_072935183.1">
    <property type="nucleotide sequence ID" value="NZ_FQUG01000004.1"/>
</dbReference>
<dbReference type="NCBIfam" id="NF033218">
    <property type="entry name" value="anchor_AmaP"/>
    <property type="match status" value="1"/>
</dbReference>
<proteinExistence type="predicted"/>
<evidence type="ECO:0008006" key="4">
    <source>
        <dbReference type="Google" id="ProtNLM"/>
    </source>
</evidence>
<organism evidence="2 3">
    <name type="scientific">Schwartzia succinivorans DSM 10502</name>
    <dbReference type="NCBI Taxonomy" id="1123243"/>
    <lineage>
        <taxon>Bacteria</taxon>
        <taxon>Bacillati</taxon>
        <taxon>Bacillota</taxon>
        <taxon>Negativicutes</taxon>
        <taxon>Selenomonadales</taxon>
        <taxon>Selenomonadaceae</taxon>
        <taxon>Schwartzia</taxon>
    </lineage>
</organism>
<keyword evidence="3" id="KW-1185">Reference proteome</keyword>